<dbReference type="GO" id="GO:0006457">
    <property type="term" value="P:protein folding"/>
    <property type="evidence" value="ECO:0007669"/>
    <property type="project" value="TreeGrafter"/>
</dbReference>
<feature type="domain" description="BAG" evidence="3">
    <location>
        <begin position="161"/>
        <end position="203"/>
    </location>
</feature>
<dbReference type="Proteomes" id="UP001188597">
    <property type="component" value="Unassembled WGS sequence"/>
</dbReference>
<organism evidence="4 5">
    <name type="scientific">Escallonia herrerae</name>
    <dbReference type="NCBI Taxonomy" id="1293975"/>
    <lineage>
        <taxon>Eukaryota</taxon>
        <taxon>Viridiplantae</taxon>
        <taxon>Streptophyta</taxon>
        <taxon>Embryophyta</taxon>
        <taxon>Tracheophyta</taxon>
        <taxon>Spermatophyta</taxon>
        <taxon>Magnoliopsida</taxon>
        <taxon>eudicotyledons</taxon>
        <taxon>Gunneridae</taxon>
        <taxon>Pentapetalae</taxon>
        <taxon>asterids</taxon>
        <taxon>campanulids</taxon>
        <taxon>Escalloniales</taxon>
        <taxon>Escalloniaceae</taxon>
        <taxon>Escallonia</taxon>
    </lineage>
</organism>
<name>A0AA89BCI2_9ASTE</name>
<dbReference type="PANTHER" id="PTHR33322:SF4">
    <property type="entry name" value="BAG DOMAIN CONTAINING PROTEIN, EXPRESSED"/>
    <property type="match status" value="1"/>
</dbReference>
<feature type="region of interest" description="Disordered" evidence="2">
    <location>
        <begin position="65"/>
        <end position="90"/>
    </location>
</feature>
<dbReference type="PANTHER" id="PTHR33322">
    <property type="entry name" value="BAG DOMAIN CONTAINING PROTEIN, EXPRESSED"/>
    <property type="match status" value="1"/>
</dbReference>
<comment type="caution">
    <text evidence="4">The sequence shown here is derived from an EMBL/GenBank/DDBJ whole genome shotgun (WGS) entry which is preliminary data.</text>
</comment>
<evidence type="ECO:0000313" key="4">
    <source>
        <dbReference type="EMBL" id="KAK3036810.1"/>
    </source>
</evidence>
<evidence type="ECO:0000313" key="5">
    <source>
        <dbReference type="Proteomes" id="UP001188597"/>
    </source>
</evidence>
<dbReference type="Pfam" id="PF02179">
    <property type="entry name" value="BAG"/>
    <property type="match status" value="1"/>
</dbReference>
<dbReference type="EMBL" id="JAVXUP010000137">
    <property type="protein sequence ID" value="KAK3036810.1"/>
    <property type="molecule type" value="Genomic_DNA"/>
</dbReference>
<reference evidence="4" key="1">
    <citation type="submission" date="2022-12" db="EMBL/GenBank/DDBJ databases">
        <title>Draft genome assemblies for two species of Escallonia (Escalloniales).</title>
        <authorList>
            <person name="Chanderbali A."/>
            <person name="Dervinis C."/>
            <person name="Anghel I."/>
            <person name="Soltis D."/>
            <person name="Soltis P."/>
            <person name="Zapata F."/>
        </authorList>
    </citation>
    <scope>NUCLEOTIDE SEQUENCE</scope>
    <source>
        <strain evidence="4">UCBG64.0493</strain>
        <tissue evidence="4">Leaf</tissue>
    </source>
</reference>
<gene>
    <name evidence="4" type="ORF">RJ639_030502</name>
</gene>
<dbReference type="AlphaFoldDB" id="A0AA89BCI2"/>
<dbReference type="GO" id="GO:0009506">
    <property type="term" value="C:plasmodesma"/>
    <property type="evidence" value="ECO:0007669"/>
    <property type="project" value="TreeGrafter"/>
</dbReference>
<sequence>MIIQLKLFSGPHHKKLIFRTSSQEVDIQISFILAASNKHKNFSIIRYGTWLSSLFEASKPRWIPSSKPTITSPHATTPSEGPQRPSLLPAIPRPLVATSSSLKVYHRRHPRCETLGRGPSIVAYQQRRIAAASPLSAGRKISTSAPPSPCRAGSLELIQKDPKERVRVNETLRALLLKLDSVRGVDLDMRDLRKGILKKAIALQVLSGY</sequence>
<dbReference type="SUPFAM" id="SSF63491">
    <property type="entry name" value="BAG domain"/>
    <property type="match status" value="1"/>
</dbReference>
<proteinExistence type="predicted"/>
<accession>A0AA89BCI2</accession>
<evidence type="ECO:0000256" key="1">
    <source>
        <dbReference type="ARBA" id="ARBA00023186"/>
    </source>
</evidence>
<feature type="compositionally biased region" description="Polar residues" evidence="2">
    <location>
        <begin position="66"/>
        <end position="80"/>
    </location>
</feature>
<dbReference type="GO" id="GO:0051087">
    <property type="term" value="F:protein-folding chaperone binding"/>
    <property type="evidence" value="ECO:0007669"/>
    <property type="project" value="InterPro"/>
</dbReference>
<protein>
    <recommendedName>
        <fullName evidence="3">BAG domain-containing protein</fullName>
    </recommendedName>
</protein>
<keyword evidence="5" id="KW-1185">Reference proteome</keyword>
<evidence type="ECO:0000259" key="3">
    <source>
        <dbReference type="Pfam" id="PF02179"/>
    </source>
</evidence>
<keyword evidence="1" id="KW-0143">Chaperone</keyword>
<dbReference type="InterPro" id="IPR040400">
    <property type="entry name" value="BAG5/6/7/8"/>
</dbReference>
<evidence type="ECO:0000256" key="2">
    <source>
        <dbReference type="SAM" id="MobiDB-lite"/>
    </source>
</evidence>
<dbReference type="InterPro" id="IPR003103">
    <property type="entry name" value="BAG_domain"/>
</dbReference>